<gene>
    <name evidence="2" type="ORF">ACJIZ3_005153</name>
</gene>
<proteinExistence type="predicted"/>
<dbReference type="EMBL" id="JBJXBP010000007">
    <property type="protein sequence ID" value="KAL3819248.1"/>
    <property type="molecule type" value="Genomic_DNA"/>
</dbReference>
<name>A0ABD3S437_9LAMI</name>
<feature type="transmembrane region" description="Helical" evidence="1">
    <location>
        <begin position="296"/>
        <end position="318"/>
    </location>
</feature>
<protein>
    <recommendedName>
        <fullName evidence="4">Transmembrane protein</fullName>
    </recommendedName>
</protein>
<evidence type="ECO:0008006" key="4">
    <source>
        <dbReference type="Google" id="ProtNLM"/>
    </source>
</evidence>
<keyword evidence="1" id="KW-0472">Membrane</keyword>
<dbReference type="PANTHER" id="PTHR12242">
    <property type="entry name" value="OS02G0130600 PROTEIN-RELATED"/>
    <property type="match status" value="1"/>
</dbReference>
<feature type="transmembrane region" description="Helical" evidence="1">
    <location>
        <begin position="226"/>
        <end position="247"/>
    </location>
</feature>
<dbReference type="Proteomes" id="UP001634393">
    <property type="component" value="Unassembled WGS sequence"/>
</dbReference>
<comment type="caution">
    <text evidence="2">The sequence shown here is derived from an EMBL/GenBank/DDBJ whole genome shotgun (WGS) entry which is preliminary data.</text>
</comment>
<keyword evidence="1" id="KW-0812">Transmembrane</keyword>
<feature type="transmembrane region" description="Helical" evidence="1">
    <location>
        <begin position="259"/>
        <end position="284"/>
    </location>
</feature>
<organism evidence="2 3">
    <name type="scientific">Penstemon smallii</name>
    <dbReference type="NCBI Taxonomy" id="265156"/>
    <lineage>
        <taxon>Eukaryota</taxon>
        <taxon>Viridiplantae</taxon>
        <taxon>Streptophyta</taxon>
        <taxon>Embryophyta</taxon>
        <taxon>Tracheophyta</taxon>
        <taxon>Spermatophyta</taxon>
        <taxon>Magnoliopsida</taxon>
        <taxon>eudicotyledons</taxon>
        <taxon>Gunneridae</taxon>
        <taxon>Pentapetalae</taxon>
        <taxon>asterids</taxon>
        <taxon>lamiids</taxon>
        <taxon>Lamiales</taxon>
        <taxon>Plantaginaceae</taxon>
        <taxon>Cheloneae</taxon>
        <taxon>Penstemon</taxon>
    </lineage>
</organism>
<evidence type="ECO:0000256" key="1">
    <source>
        <dbReference type="SAM" id="Phobius"/>
    </source>
</evidence>
<keyword evidence="1" id="KW-1133">Transmembrane helix</keyword>
<keyword evidence="3" id="KW-1185">Reference proteome</keyword>
<sequence length="328" mass="37926">MTFTGVFNQTWWPVMTVDTTAPSYWLNGRFLLCAIWVLFAMIFASYLIWRYEGFNKSRKRTSEDDQKEEPGVVYDDEVWGTCSKSIHPIWLLAYRIVAFSALLSLILADAIVLTARVFFFYTQWTFTLVTVYFGLASLDSIYGCMSYNQERDDFVSTDSERGSYVAPTLQENVDTTTMTGSLNHSRRTAASARGYALQIMFQMCAGAVVLTDLVFWLILFPINRRLTFLVVCMHSVNTVFLLGDAILNRLRFPFFRIAYFALYTCVFVLFQWIIHACLSLRWPYPFLDLSSQFAPLWYLGVGLLLFPSFGIFTLVFWIKRRILSSQLS</sequence>
<feature type="transmembrane region" description="Helical" evidence="1">
    <location>
        <begin position="195"/>
        <end position="220"/>
    </location>
</feature>
<reference evidence="2 3" key="1">
    <citation type="submission" date="2024-12" db="EMBL/GenBank/DDBJ databases">
        <title>The unique morphological basis and parallel evolutionary history of personate flowers in Penstemon.</title>
        <authorList>
            <person name="Depatie T.H."/>
            <person name="Wessinger C.A."/>
        </authorList>
    </citation>
    <scope>NUCLEOTIDE SEQUENCE [LARGE SCALE GENOMIC DNA]</scope>
    <source>
        <strain evidence="2">WTNN_2</strain>
        <tissue evidence="2">Leaf</tissue>
    </source>
</reference>
<feature type="transmembrane region" description="Helical" evidence="1">
    <location>
        <begin position="29"/>
        <end position="49"/>
    </location>
</feature>
<feature type="transmembrane region" description="Helical" evidence="1">
    <location>
        <begin position="118"/>
        <end position="138"/>
    </location>
</feature>
<accession>A0ABD3S437</accession>
<dbReference type="PANTHER" id="PTHR12242:SF10">
    <property type="entry name" value="TRANSMEMBRANE PROTEIN"/>
    <property type="match status" value="1"/>
</dbReference>
<evidence type="ECO:0000313" key="2">
    <source>
        <dbReference type="EMBL" id="KAL3819248.1"/>
    </source>
</evidence>
<feature type="transmembrane region" description="Helical" evidence="1">
    <location>
        <begin position="92"/>
        <end position="112"/>
    </location>
</feature>
<evidence type="ECO:0000313" key="3">
    <source>
        <dbReference type="Proteomes" id="UP001634393"/>
    </source>
</evidence>
<dbReference type="AlphaFoldDB" id="A0ABD3S437"/>